<sequence length="165" mass="19009">MGGFFPLNQKPPRDLRAPSAQHIWEEEFRPVSSPRLHIMSPAWDERYGYNLTQHPQIVEKSILRATVPSLVTVNATVERCMHSHLKTFISTLTALDIHSKVIARKLTRLDTYRNILPKDLDKECQTAHVTWDDFLDTLDRVSGFSAIQGSWLVSKWDGHNRCCQQ</sequence>
<accession>A0A3L8SKX2</accession>
<dbReference type="AlphaFoldDB" id="A0A3L8SKX2"/>
<reference evidence="1 2" key="1">
    <citation type="journal article" date="2018" name="Proc. R. Soc. B">
        <title>A non-coding region near Follistatin controls head colour polymorphism in the Gouldian finch.</title>
        <authorList>
            <person name="Toomey M.B."/>
            <person name="Marques C.I."/>
            <person name="Andrade P."/>
            <person name="Araujo P.M."/>
            <person name="Sabatino S."/>
            <person name="Gazda M.A."/>
            <person name="Afonso S."/>
            <person name="Lopes R.J."/>
            <person name="Corbo J.C."/>
            <person name="Carneiro M."/>
        </authorList>
    </citation>
    <scope>NUCLEOTIDE SEQUENCE [LARGE SCALE GENOMIC DNA]</scope>
    <source>
        <strain evidence="1">Red01</strain>
        <tissue evidence="1">Muscle</tissue>
    </source>
</reference>
<dbReference type="Proteomes" id="UP000276834">
    <property type="component" value="Unassembled WGS sequence"/>
</dbReference>
<organism evidence="1 2">
    <name type="scientific">Chloebia gouldiae</name>
    <name type="common">Gouldian finch</name>
    <name type="synonym">Erythrura gouldiae</name>
    <dbReference type="NCBI Taxonomy" id="44316"/>
    <lineage>
        <taxon>Eukaryota</taxon>
        <taxon>Metazoa</taxon>
        <taxon>Chordata</taxon>
        <taxon>Craniata</taxon>
        <taxon>Vertebrata</taxon>
        <taxon>Euteleostomi</taxon>
        <taxon>Archelosauria</taxon>
        <taxon>Archosauria</taxon>
        <taxon>Dinosauria</taxon>
        <taxon>Saurischia</taxon>
        <taxon>Theropoda</taxon>
        <taxon>Coelurosauria</taxon>
        <taxon>Aves</taxon>
        <taxon>Neognathae</taxon>
        <taxon>Neoaves</taxon>
        <taxon>Telluraves</taxon>
        <taxon>Australaves</taxon>
        <taxon>Passeriformes</taxon>
        <taxon>Passeroidea</taxon>
        <taxon>Passeridae</taxon>
        <taxon>Chloebia</taxon>
    </lineage>
</organism>
<protein>
    <submittedName>
        <fullName evidence="1">Uncharacterized protein</fullName>
    </submittedName>
</protein>
<keyword evidence="2" id="KW-1185">Reference proteome</keyword>
<comment type="caution">
    <text evidence="1">The sequence shown here is derived from an EMBL/GenBank/DDBJ whole genome shotgun (WGS) entry which is preliminary data.</text>
</comment>
<evidence type="ECO:0000313" key="1">
    <source>
        <dbReference type="EMBL" id="RLW02994.1"/>
    </source>
</evidence>
<dbReference type="OrthoDB" id="9384695at2759"/>
<proteinExistence type="predicted"/>
<dbReference type="EMBL" id="QUSF01000017">
    <property type="protein sequence ID" value="RLW02994.1"/>
    <property type="molecule type" value="Genomic_DNA"/>
</dbReference>
<name>A0A3L8SKX2_CHLGU</name>
<evidence type="ECO:0000313" key="2">
    <source>
        <dbReference type="Proteomes" id="UP000276834"/>
    </source>
</evidence>
<feature type="non-terminal residue" evidence="1">
    <location>
        <position position="165"/>
    </location>
</feature>
<gene>
    <name evidence="1" type="ORF">DV515_00006952</name>
</gene>